<accession>A0A179DC18</accession>
<evidence type="ECO:0000313" key="1">
    <source>
        <dbReference type="EMBL" id="OAQ38069.1"/>
    </source>
</evidence>
<dbReference type="RefSeq" id="WP_068823463.1">
    <property type="nucleotide sequence ID" value="NZ_LWHJ01000031.1"/>
</dbReference>
<sequence length="143" mass="16595">MKGILLIILLLSLKSYSQDFIGKWKVFSYEDEIAYYNKTKDFIIYKNPTRKDEAESFKQMSEIIIFSVTYTFESNGKFINDFPAIGETVIGSFEVDKSNKKIVMIDNEGKKDELKYSYNEGILFLEMNMETGYIKLGLVKVSK</sequence>
<proteinExistence type="predicted"/>
<reference evidence="1 2" key="1">
    <citation type="submission" date="2016-04" db="EMBL/GenBank/DDBJ databases">
        <authorList>
            <person name="Evans L.H."/>
            <person name="Alamgir A."/>
            <person name="Owens N."/>
            <person name="Weber N.D."/>
            <person name="Virtaneva K."/>
            <person name="Barbian K."/>
            <person name="Babar A."/>
            <person name="Rosenke K."/>
        </authorList>
    </citation>
    <scope>NUCLEOTIDE SEQUENCE [LARGE SCALE GENOMIC DNA]</scope>
    <source>
        <strain evidence="1 2">CCM 8644</strain>
    </source>
</reference>
<dbReference type="Proteomes" id="UP000078459">
    <property type="component" value="Unassembled WGS sequence"/>
</dbReference>
<name>A0A179DC18_9SPHI</name>
<comment type="caution">
    <text evidence="1">The sequence shown here is derived from an EMBL/GenBank/DDBJ whole genome shotgun (WGS) entry which is preliminary data.</text>
</comment>
<keyword evidence="2" id="KW-1185">Reference proteome</keyword>
<organism evidence="1 2">
    <name type="scientific">Pedobacter psychrophilus</name>
    <dbReference type="NCBI Taxonomy" id="1826909"/>
    <lineage>
        <taxon>Bacteria</taxon>
        <taxon>Pseudomonadati</taxon>
        <taxon>Bacteroidota</taxon>
        <taxon>Sphingobacteriia</taxon>
        <taxon>Sphingobacteriales</taxon>
        <taxon>Sphingobacteriaceae</taxon>
        <taxon>Pedobacter</taxon>
    </lineage>
</organism>
<gene>
    <name evidence="1" type="ORF">A5893_14785</name>
</gene>
<evidence type="ECO:0008006" key="3">
    <source>
        <dbReference type="Google" id="ProtNLM"/>
    </source>
</evidence>
<dbReference type="AlphaFoldDB" id="A0A179DC18"/>
<reference evidence="1 2" key="2">
    <citation type="submission" date="2016-06" db="EMBL/GenBank/DDBJ databases">
        <title>Pedobacter psychrophilus sp. nov., isolated from Antarctic fragmentary rock.</title>
        <authorList>
            <person name="Svec P."/>
        </authorList>
    </citation>
    <scope>NUCLEOTIDE SEQUENCE [LARGE SCALE GENOMIC DNA]</scope>
    <source>
        <strain evidence="1 2">CCM 8644</strain>
    </source>
</reference>
<dbReference type="EMBL" id="LWHJ01000031">
    <property type="protein sequence ID" value="OAQ38069.1"/>
    <property type="molecule type" value="Genomic_DNA"/>
</dbReference>
<protein>
    <recommendedName>
        <fullName evidence="3">Lipocalin-like domain-containing protein</fullName>
    </recommendedName>
</protein>
<dbReference type="OrthoDB" id="1431431at2"/>
<evidence type="ECO:0000313" key="2">
    <source>
        <dbReference type="Proteomes" id="UP000078459"/>
    </source>
</evidence>